<proteinExistence type="predicted"/>
<name>A0A086JZF6_TOXGO</name>
<feature type="compositionally biased region" description="Polar residues" evidence="9">
    <location>
        <begin position="771"/>
        <end position="785"/>
    </location>
</feature>
<keyword evidence="6" id="KW-0175">Coiled coil</keyword>
<feature type="domain" description="Centrosomal CEP44" evidence="10">
    <location>
        <begin position="22"/>
        <end position="68"/>
    </location>
</feature>
<dbReference type="GO" id="GO:0030496">
    <property type="term" value="C:midbody"/>
    <property type="evidence" value="ECO:0007669"/>
    <property type="project" value="UniProtKB-SubCell"/>
</dbReference>
<organism evidence="11 12">
    <name type="scientific">Toxoplasma gondii GAB2-2007-GAL-DOM2</name>
    <dbReference type="NCBI Taxonomy" id="1130820"/>
    <lineage>
        <taxon>Eukaryota</taxon>
        <taxon>Sar</taxon>
        <taxon>Alveolata</taxon>
        <taxon>Apicomplexa</taxon>
        <taxon>Conoidasida</taxon>
        <taxon>Coccidia</taxon>
        <taxon>Eucoccidiorida</taxon>
        <taxon>Eimeriorina</taxon>
        <taxon>Sarcocystidae</taxon>
        <taxon>Toxoplasma</taxon>
    </lineage>
</organism>
<evidence type="ECO:0000256" key="4">
    <source>
        <dbReference type="ARBA" id="ARBA00014053"/>
    </source>
</evidence>
<feature type="compositionally biased region" description="Basic and acidic residues" evidence="9">
    <location>
        <begin position="459"/>
        <end position="469"/>
    </location>
</feature>
<accession>A0A086JZF6</accession>
<dbReference type="OrthoDB" id="331708at2759"/>
<evidence type="ECO:0000256" key="5">
    <source>
        <dbReference type="ARBA" id="ARBA00022490"/>
    </source>
</evidence>
<reference evidence="11 12" key="1">
    <citation type="submission" date="2014-02" db="EMBL/GenBank/DDBJ databases">
        <authorList>
            <person name="Sibley D."/>
            <person name="Venepally P."/>
            <person name="Karamycheva S."/>
            <person name="Hadjithomas M."/>
            <person name="Khan A."/>
            <person name="Brunk B."/>
            <person name="Roos D."/>
            <person name="Caler E."/>
            <person name="Lorenzi H."/>
        </authorList>
    </citation>
    <scope>NUCLEOTIDE SEQUENCE [LARGE SCALE GENOMIC DNA]</scope>
    <source>
        <strain evidence="11 12">GAB2-2007-GAL-DOM2</strain>
    </source>
</reference>
<dbReference type="InterPro" id="IPR033603">
    <property type="entry name" value="CEP44"/>
</dbReference>
<dbReference type="PANTHER" id="PTHR31477">
    <property type="entry name" value="CENTROSOMAL PROTEIN OF 44 KDA"/>
    <property type="match status" value="1"/>
</dbReference>
<keyword evidence="7" id="KW-0206">Cytoskeleton</keyword>
<keyword evidence="5" id="KW-0963">Cytoplasm</keyword>
<feature type="compositionally biased region" description="Polar residues" evidence="9">
    <location>
        <begin position="591"/>
        <end position="602"/>
    </location>
</feature>
<dbReference type="GO" id="GO:0005814">
    <property type="term" value="C:centriole"/>
    <property type="evidence" value="ECO:0007669"/>
    <property type="project" value="UniProtKB-SubCell"/>
</dbReference>
<evidence type="ECO:0000313" key="12">
    <source>
        <dbReference type="Proteomes" id="UP000028837"/>
    </source>
</evidence>
<evidence type="ECO:0000256" key="3">
    <source>
        <dbReference type="ARBA" id="ARBA00004647"/>
    </source>
</evidence>
<evidence type="ECO:0000256" key="8">
    <source>
        <dbReference type="ARBA" id="ARBA00046235"/>
    </source>
</evidence>
<gene>
    <name evidence="11" type="ORF">TGDOM2_313790</name>
</gene>
<evidence type="ECO:0000256" key="9">
    <source>
        <dbReference type="SAM" id="MobiDB-lite"/>
    </source>
</evidence>
<feature type="region of interest" description="Disordered" evidence="9">
    <location>
        <begin position="571"/>
        <end position="812"/>
    </location>
</feature>
<feature type="compositionally biased region" description="Polar residues" evidence="9">
    <location>
        <begin position="683"/>
        <end position="698"/>
    </location>
</feature>
<dbReference type="PANTHER" id="PTHR31477:SF1">
    <property type="entry name" value="CENTROSOMAL PROTEIN OF 44 KDA"/>
    <property type="match status" value="1"/>
</dbReference>
<dbReference type="VEuPathDB" id="ToxoDB:TGDOM2_313790"/>
<sequence length="853" mass="90035">MSLLRRRRSLISSAFACAAAPMQRDECHYRPALTVSQFLSPTGFAERKIHLCLDVVHLCRQIHNQYAMQHLPRAVRRSKSPQLSVEVSPLYFKDENCPPQPHCSAPSPRKAALLSGVASEAHGVKTRGGPAHAVVSPRRTRKSREAFFSGAQARGRPPGDGVFAGTDGEESAEERDGWRSASPWETTEATPHVHLEQASANRMQSTTLGHQNEESLAGDEGGNRSATAACDPSTSHRITGPVGLPDEVRPRPTESLQSERVDQIWRTAQMLQLLMEQVTSLSGKVGAFSQRVTASVDELHLQVQLLQTRVSILESRLGSGVEAFSPGPGTGANPQSSRKNLESTHLQGGPGIPCASDHSRFSGGSSSLVGHRPAGGVAVSSGMGSVEDRSSSVAVSAALGTCPAKNGSLISQSREVSGPDSRVLAGQTYAAGARDEGREVAALQSDRASPCTRMGDGSSEDHRQERTVNRAEAFSPEERSPRDSVPTENNGRGKEEESSAWGFAVQTPSCDVQFPFSPHTRPSFPTASAFAAVRMEKGFADGSASLDPLDVEMQRNVLRITEKIESLQAVLRRSRNSGPASRPRSARPEPTNASAKVLSQGQAEAVSALPSDFHPSTSSTHARASLATGGGAGEAASFSVSSQHRGPASGVKEVERSFAALSGPPETSPRVSPTVAVRRGSTEAPSFSADSPSGSGTRCDSLGLPSFPPPAGNAEERGIDCVSVSRVGSAVSQPPGEIYSGTREGEEKECKIRRGFSPTSDLSEPSDRRQQSQQTPFFGISCSSDGSRSELLGSSTGSLSKASPDHPKASATPEKFDFLSLSKQWLPCAGKDVEGFVAAAAASAWGSSAHESI</sequence>
<evidence type="ECO:0000313" key="11">
    <source>
        <dbReference type="EMBL" id="KFG37524.1"/>
    </source>
</evidence>
<feature type="compositionally biased region" description="Low complexity" evidence="9">
    <location>
        <begin position="789"/>
        <end position="802"/>
    </location>
</feature>
<dbReference type="GO" id="GO:0000922">
    <property type="term" value="C:spindle pole"/>
    <property type="evidence" value="ECO:0007669"/>
    <property type="project" value="UniProtKB-SubCell"/>
</dbReference>
<comment type="subcellular location">
    <subcellularLocation>
        <location evidence="1">Cytoplasm</location>
        <location evidence="1">Cytoskeleton</location>
        <location evidence="1">Microtubule organizing center</location>
        <location evidence="1">Centrosome</location>
        <location evidence="1">Centriole</location>
    </subcellularLocation>
    <subcellularLocation>
        <location evidence="3">Cytoplasm</location>
        <location evidence="3">Cytoskeleton</location>
        <location evidence="3">Spindle pole</location>
    </subcellularLocation>
    <subcellularLocation>
        <location evidence="2">Midbody</location>
    </subcellularLocation>
</comment>
<feature type="compositionally biased region" description="Basic and acidic residues" evidence="9">
    <location>
        <begin position="743"/>
        <end position="752"/>
    </location>
</feature>
<dbReference type="InterPro" id="IPR029157">
    <property type="entry name" value="CEP44_CC"/>
</dbReference>
<feature type="compositionally biased region" description="Low complexity" evidence="9">
    <location>
        <begin position="361"/>
        <end position="373"/>
    </location>
</feature>
<dbReference type="AlphaFoldDB" id="A0A086JZF6"/>
<dbReference type="Proteomes" id="UP000028837">
    <property type="component" value="Unassembled WGS sequence"/>
</dbReference>
<evidence type="ECO:0000256" key="6">
    <source>
        <dbReference type="ARBA" id="ARBA00023054"/>
    </source>
</evidence>
<protein>
    <recommendedName>
        <fullName evidence="4">Centrosomal protein of 44 kDa</fullName>
    </recommendedName>
</protein>
<feature type="compositionally biased region" description="Basic and acidic residues" evidence="9">
    <location>
        <begin position="246"/>
        <end position="258"/>
    </location>
</feature>
<feature type="region of interest" description="Disordered" evidence="9">
    <location>
        <begin position="322"/>
        <end position="373"/>
    </location>
</feature>
<evidence type="ECO:0000256" key="7">
    <source>
        <dbReference type="ARBA" id="ARBA00023212"/>
    </source>
</evidence>
<dbReference type="Pfam" id="PF15007">
    <property type="entry name" value="CEP44"/>
    <property type="match status" value="1"/>
</dbReference>
<feature type="region of interest" description="Disordered" evidence="9">
    <location>
        <begin position="434"/>
        <end position="500"/>
    </location>
</feature>
<evidence type="ECO:0000256" key="1">
    <source>
        <dbReference type="ARBA" id="ARBA00004114"/>
    </source>
</evidence>
<dbReference type="EMBL" id="AHZU02001005">
    <property type="protein sequence ID" value="KFG37524.1"/>
    <property type="molecule type" value="Genomic_DNA"/>
</dbReference>
<comment type="caution">
    <text evidence="11">The sequence shown here is derived from an EMBL/GenBank/DDBJ whole genome shotgun (WGS) entry which is preliminary data.</text>
</comment>
<comment type="function">
    <text evidence="8">Centriole-enriched microtubule-binding protein involved in centriole biogenesis. In collaboration with CEP295 and POC1B, is required for the centriole-to-centrosome conversion by ensuring the formation of bona fide centriole wall. Functions as a linker component that maintains centrosome cohesion. Associates with CROCC and regulates its stability and localization to the centrosome.</text>
</comment>
<evidence type="ECO:0000259" key="10">
    <source>
        <dbReference type="Pfam" id="PF15007"/>
    </source>
</evidence>
<feature type="region of interest" description="Disordered" evidence="9">
    <location>
        <begin position="212"/>
        <end position="258"/>
    </location>
</feature>
<feature type="region of interest" description="Disordered" evidence="9">
    <location>
        <begin position="120"/>
        <end position="184"/>
    </location>
</feature>
<evidence type="ECO:0000256" key="2">
    <source>
        <dbReference type="ARBA" id="ARBA00004214"/>
    </source>
</evidence>
<feature type="compositionally biased region" description="Polar residues" evidence="9">
    <location>
        <begin position="332"/>
        <end position="346"/>
    </location>
</feature>